<evidence type="ECO:0000256" key="2">
    <source>
        <dbReference type="PROSITE-ProRule" id="PRU00035"/>
    </source>
</evidence>
<comment type="caution">
    <text evidence="5">The sequence shown here is derived from an EMBL/GenBank/DDBJ whole genome shotgun (WGS) entry which is preliminary data.</text>
</comment>
<dbReference type="PANTHER" id="PTHR22881">
    <property type="entry name" value="BROMODOMAIN CONTAINING PROTEIN"/>
    <property type="match status" value="1"/>
</dbReference>
<sequence>MPDHYLALQLAGAPLAGLSRTCLPDLRKRTKGDRFGIVSTRGTMKSPTTTSLGVESASTSSQSRTQIPKTSRVAATPENFPCGPTPNAKRHIRSAFQKSSDARSTITTFQRDNSLHCMFAKAFGTIPIHQKNIDGISVEPLDPSPVLEFLSHLNVTRHEVHSRVAAALRSSIEDEIQRMPLPSSGSSSSVGEIGHAALLNLLKSAWQFRDVPELRPILVCLLKRLGDHTPVQVLRRLGVKKTAEKDGKARKDGELKNAELLAQLGPHISRLVWEANWDERMEAVTASLSRQNTAFSASLEQELTLRGSTILADLISPSVQSYLSDPILVQAADLSFVATSSERRFATKTRRMKAVDPGHVGGGSVGALTSIGVSGPSGGGDDNGTHPGTAKAEKSDASSAAAIASIKETIGSRPKLLGALLDMLIAEYALTGGGLAHIKTMSISDKKQEALKDCSSIVSILGGSTNLSCSLVSDILLTYGQLPRSYEVLGIMARILDASVQAGSISDIAIVQVQGCLRSIFRPEQVDNSQSPQKAVSEQEAAGGPKIKLSLKAAKNPSSMFPDLPVDDSEYEKKILQLIVKAAITSMKANDSQGLFLNPVTDVIAPGYSSLIKEPMCIRTMEEKMMASQYKTIEEFKDDTMLMFSNCVTYNVGPAGVWFRGEAARQKKLWKENIYSEAKTKLKTALDKRKKALKQAKAAETGGSSGGTKKRKPPPPLAFGLADKSAKIGAPAGSAASKETKDDAAINNLTINDVDPLPPWSKRRKKVVDSNIPNMQCLAAMLLADPFVLRILLDKILRTIRADVKEKRVPCGNTLLPSMFQLMNIAHMSIQLCATKGMKYSIPDAGIFSTATNSMDESLSFKSIRQYLPLFSKMLLDVEIDRRIVSSGDLHDAFLQGLIAHPDLQIQEWKGTSSLHDLKVVVEGAFVSLLFPGNTNEIALRHQFPRFVAALDALSGGNMLNERPFFMSLTSALLRYKTKLPHGTRDLVTGCLVKWLRMGYNIPSETRLCSALHEALVNLLNEWSSLGNIVLPRDLLLNLAEEAVAAAAGCEVGEKCALFVKLWNDNDDMFSRVKEQYLRMLSSAPLAKSNGWKEKMGIMEPSLDQALDVNVL</sequence>
<keyword evidence="6" id="KW-1185">Reference proteome</keyword>
<evidence type="ECO:0000259" key="4">
    <source>
        <dbReference type="PROSITE" id="PS50014"/>
    </source>
</evidence>
<accession>A0ABD3P107</accession>
<dbReference type="Proteomes" id="UP001516023">
    <property type="component" value="Unassembled WGS sequence"/>
</dbReference>
<dbReference type="Pfam" id="PF00439">
    <property type="entry name" value="Bromodomain"/>
    <property type="match status" value="1"/>
</dbReference>
<feature type="region of interest" description="Disordered" evidence="3">
    <location>
        <begin position="693"/>
        <end position="720"/>
    </location>
</feature>
<evidence type="ECO:0000313" key="5">
    <source>
        <dbReference type="EMBL" id="KAL3781588.1"/>
    </source>
</evidence>
<evidence type="ECO:0000256" key="1">
    <source>
        <dbReference type="ARBA" id="ARBA00023117"/>
    </source>
</evidence>
<dbReference type="EMBL" id="JABMIG020000312">
    <property type="protein sequence ID" value="KAL3781588.1"/>
    <property type="molecule type" value="Genomic_DNA"/>
</dbReference>
<protein>
    <recommendedName>
        <fullName evidence="4">Bromo domain-containing protein</fullName>
    </recommendedName>
</protein>
<dbReference type="InterPro" id="IPR051831">
    <property type="entry name" value="Bromodomain_contain_prot"/>
</dbReference>
<dbReference type="SMART" id="SM00297">
    <property type="entry name" value="BROMO"/>
    <property type="match status" value="1"/>
</dbReference>
<dbReference type="PRINTS" id="PR00503">
    <property type="entry name" value="BROMODOMAIN"/>
</dbReference>
<keyword evidence="1 2" id="KW-0103">Bromodomain</keyword>
<dbReference type="SUPFAM" id="SSF47370">
    <property type="entry name" value="Bromodomain"/>
    <property type="match status" value="1"/>
</dbReference>
<feature type="region of interest" description="Disordered" evidence="3">
    <location>
        <begin position="371"/>
        <end position="396"/>
    </location>
</feature>
<dbReference type="Gene3D" id="1.20.920.10">
    <property type="entry name" value="Bromodomain-like"/>
    <property type="match status" value="1"/>
</dbReference>
<reference evidence="5 6" key="1">
    <citation type="journal article" date="2020" name="G3 (Bethesda)">
        <title>Improved Reference Genome for Cyclotella cryptica CCMP332, a Model for Cell Wall Morphogenesis, Salinity Adaptation, and Lipid Production in Diatoms (Bacillariophyta).</title>
        <authorList>
            <person name="Roberts W.R."/>
            <person name="Downey K.M."/>
            <person name="Ruck E.C."/>
            <person name="Traller J.C."/>
            <person name="Alverson A.J."/>
        </authorList>
    </citation>
    <scope>NUCLEOTIDE SEQUENCE [LARGE SCALE GENOMIC DNA]</scope>
    <source>
        <strain evidence="5 6">CCMP332</strain>
    </source>
</reference>
<dbReference type="InterPro" id="IPR036427">
    <property type="entry name" value="Bromodomain-like_sf"/>
</dbReference>
<dbReference type="PROSITE" id="PS50014">
    <property type="entry name" value="BROMODOMAIN_2"/>
    <property type="match status" value="1"/>
</dbReference>
<dbReference type="PANTHER" id="PTHR22881:SF27">
    <property type="entry name" value="BROMODOMAIN CONTAINING 7_9"/>
    <property type="match status" value="1"/>
</dbReference>
<gene>
    <name evidence="5" type="ORF">HJC23_007108</name>
</gene>
<evidence type="ECO:0000256" key="3">
    <source>
        <dbReference type="SAM" id="MobiDB-lite"/>
    </source>
</evidence>
<feature type="compositionally biased region" description="Polar residues" evidence="3">
    <location>
        <begin position="40"/>
        <end position="69"/>
    </location>
</feature>
<organism evidence="5 6">
    <name type="scientific">Cyclotella cryptica</name>
    <dbReference type="NCBI Taxonomy" id="29204"/>
    <lineage>
        <taxon>Eukaryota</taxon>
        <taxon>Sar</taxon>
        <taxon>Stramenopiles</taxon>
        <taxon>Ochrophyta</taxon>
        <taxon>Bacillariophyta</taxon>
        <taxon>Coscinodiscophyceae</taxon>
        <taxon>Thalassiosirophycidae</taxon>
        <taxon>Stephanodiscales</taxon>
        <taxon>Stephanodiscaceae</taxon>
        <taxon>Cyclotella</taxon>
    </lineage>
</organism>
<name>A0ABD3P107_9STRA</name>
<feature type="domain" description="Bromo" evidence="4">
    <location>
        <begin position="588"/>
        <end position="658"/>
    </location>
</feature>
<dbReference type="AlphaFoldDB" id="A0ABD3P107"/>
<feature type="region of interest" description="Disordered" evidence="3">
    <location>
        <begin position="38"/>
        <end position="88"/>
    </location>
</feature>
<dbReference type="InterPro" id="IPR001487">
    <property type="entry name" value="Bromodomain"/>
</dbReference>
<proteinExistence type="predicted"/>
<evidence type="ECO:0000313" key="6">
    <source>
        <dbReference type="Proteomes" id="UP001516023"/>
    </source>
</evidence>